<dbReference type="SMART" id="SM00387">
    <property type="entry name" value="HATPase_c"/>
    <property type="match status" value="1"/>
</dbReference>
<feature type="domain" description="Histidine kinase" evidence="5">
    <location>
        <begin position="341"/>
        <end position="540"/>
    </location>
</feature>
<dbReference type="InterPro" id="IPR003018">
    <property type="entry name" value="GAF"/>
</dbReference>
<keyword evidence="3" id="KW-0902">Two-component regulatory system</keyword>
<proteinExistence type="predicted"/>
<keyword evidence="2" id="KW-0418">Kinase</keyword>
<evidence type="ECO:0000256" key="3">
    <source>
        <dbReference type="ARBA" id="ARBA00023012"/>
    </source>
</evidence>
<dbReference type="InterPro" id="IPR035965">
    <property type="entry name" value="PAS-like_dom_sf"/>
</dbReference>
<accession>A0A7G9RBI3</accession>
<keyword evidence="7" id="KW-1185">Reference proteome</keyword>
<feature type="compositionally biased region" description="Basic and acidic residues" evidence="4">
    <location>
        <begin position="1"/>
        <end position="10"/>
    </location>
</feature>
<dbReference type="PANTHER" id="PTHR24421:SF61">
    <property type="entry name" value="OXYGEN SENSOR HISTIDINE KINASE NREB"/>
    <property type="match status" value="1"/>
</dbReference>
<sequence length="540" mass="58556">MSSDPARDSLRSTSMPTQPLIDDVAPSSSPLDTQLLELFFDRVPMGVAVFDTDMRLQRCNKTWTAFYEHYLGVPAEYTAPGRHLHELIPGNEDAVRLLVETALSGRVIRQAAHRIAIPGTETYWDVVFAPLFGDGRVVGVVDIVTDATDRVLAFQRLEARIATFSQVAAGMSVDQPLSTTLSQVVGAVRSTSDAVACSLVCWEEDWSRPATAYADSVLGDGFADALEAVWRVRGMRPVELGEYDGAIARGFRDEALADPSLAPVHPFLIEDAPWEDMALFPLVASGVVVGEVAVYLAAGQDLDEDDRGYLAALADQAAVAVRNSTLYRAAEQTAALEERHRLARELHDSVSQALFSMTLHARTAQRHLETAGLAVDHPVAVEIEQLHGLTQAALAEMRALIFELRPGALEAEGLVAALTKQAAAVTAREQLAVDVHGPDGWIRLDPTVEEHLYRIALEAVHNTVKHAGAERVDVHLEQRDTTLELRVSDDGAGFDPRLDRPGHLGLRTMRERADAIGATFGIDSAPGRGSTVTVTVPLPR</sequence>
<dbReference type="InterPro" id="IPR013656">
    <property type="entry name" value="PAS_4"/>
</dbReference>
<name>A0A7G9RBI3_9ACTN</name>
<dbReference type="RefSeq" id="WP_187578800.1">
    <property type="nucleotide sequence ID" value="NZ_CP060713.1"/>
</dbReference>
<keyword evidence="1" id="KW-0808">Transferase</keyword>
<dbReference type="AlphaFoldDB" id="A0A7G9RBI3"/>
<feature type="region of interest" description="Disordered" evidence="4">
    <location>
        <begin position="1"/>
        <end position="26"/>
    </location>
</feature>
<dbReference type="CDD" id="cd16917">
    <property type="entry name" value="HATPase_UhpB-NarQ-NarX-like"/>
    <property type="match status" value="1"/>
</dbReference>
<dbReference type="SUPFAM" id="SSF55781">
    <property type="entry name" value="GAF domain-like"/>
    <property type="match status" value="1"/>
</dbReference>
<evidence type="ECO:0000259" key="5">
    <source>
        <dbReference type="PROSITE" id="PS50109"/>
    </source>
</evidence>
<reference evidence="6 7" key="1">
    <citation type="submission" date="2020-08" db="EMBL/GenBank/DDBJ databases">
        <title>Genome sequence of Nocardioides mesophilus KACC 16243T.</title>
        <authorList>
            <person name="Hyun D.-W."/>
            <person name="Bae J.-W."/>
        </authorList>
    </citation>
    <scope>NUCLEOTIDE SEQUENCE [LARGE SCALE GENOMIC DNA]</scope>
    <source>
        <strain evidence="6 7">KACC 16243</strain>
    </source>
</reference>
<dbReference type="Gene3D" id="3.30.450.40">
    <property type="match status" value="1"/>
</dbReference>
<dbReference type="EMBL" id="CP060713">
    <property type="protein sequence ID" value="QNN52958.1"/>
    <property type="molecule type" value="Genomic_DNA"/>
</dbReference>
<dbReference type="PANTHER" id="PTHR24421">
    <property type="entry name" value="NITRATE/NITRITE SENSOR PROTEIN NARX-RELATED"/>
    <property type="match status" value="1"/>
</dbReference>
<dbReference type="Proteomes" id="UP000515947">
    <property type="component" value="Chromosome"/>
</dbReference>
<evidence type="ECO:0000313" key="7">
    <source>
        <dbReference type="Proteomes" id="UP000515947"/>
    </source>
</evidence>
<evidence type="ECO:0000256" key="4">
    <source>
        <dbReference type="SAM" id="MobiDB-lite"/>
    </source>
</evidence>
<dbReference type="GO" id="GO:0046983">
    <property type="term" value="F:protein dimerization activity"/>
    <property type="evidence" value="ECO:0007669"/>
    <property type="project" value="InterPro"/>
</dbReference>
<dbReference type="GO" id="GO:0000155">
    <property type="term" value="F:phosphorelay sensor kinase activity"/>
    <property type="evidence" value="ECO:0007669"/>
    <property type="project" value="InterPro"/>
</dbReference>
<dbReference type="Pfam" id="PF02518">
    <property type="entry name" value="HATPase_c"/>
    <property type="match status" value="1"/>
</dbReference>
<dbReference type="GO" id="GO:0016020">
    <property type="term" value="C:membrane"/>
    <property type="evidence" value="ECO:0007669"/>
    <property type="project" value="InterPro"/>
</dbReference>
<dbReference type="Gene3D" id="3.30.450.20">
    <property type="entry name" value="PAS domain"/>
    <property type="match status" value="1"/>
</dbReference>
<dbReference type="Gene3D" id="1.20.5.1930">
    <property type="match status" value="1"/>
</dbReference>
<dbReference type="InterPro" id="IPR011712">
    <property type="entry name" value="Sig_transdc_His_kin_sub3_dim/P"/>
</dbReference>
<dbReference type="InterPro" id="IPR003594">
    <property type="entry name" value="HATPase_dom"/>
</dbReference>
<evidence type="ECO:0000256" key="2">
    <source>
        <dbReference type="ARBA" id="ARBA00022777"/>
    </source>
</evidence>
<protein>
    <submittedName>
        <fullName evidence="6">PAS domain-containing protein</fullName>
    </submittedName>
</protein>
<dbReference type="KEGG" id="nmes:H9L09_00075"/>
<organism evidence="6 7">
    <name type="scientific">Nocardioides mesophilus</name>
    <dbReference type="NCBI Taxonomy" id="433659"/>
    <lineage>
        <taxon>Bacteria</taxon>
        <taxon>Bacillati</taxon>
        <taxon>Actinomycetota</taxon>
        <taxon>Actinomycetes</taxon>
        <taxon>Propionibacteriales</taxon>
        <taxon>Nocardioidaceae</taxon>
        <taxon>Nocardioides</taxon>
    </lineage>
</organism>
<gene>
    <name evidence="6" type="ORF">H9L09_00075</name>
</gene>
<dbReference type="Gene3D" id="3.30.565.10">
    <property type="entry name" value="Histidine kinase-like ATPase, C-terminal domain"/>
    <property type="match status" value="1"/>
</dbReference>
<evidence type="ECO:0000256" key="1">
    <source>
        <dbReference type="ARBA" id="ARBA00022679"/>
    </source>
</evidence>
<dbReference type="SUPFAM" id="SSF55874">
    <property type="entry name" value="ATPase domain of HSP90 chaperone/DNA topoisomerase II/histidine kinase"/>
    <property type="match status" value="1"/>
</dbReference>
<dbReference type="InterPro" id="IPR050482">
    <property type="entry name" value="Sensor_HK_TwoCompSys"/>
</dbReference>
<dbReference type="InterPro" id="IPR005467">
    <property type="entry name" value="His_kinase_dom"/>
</dbReference>
<dbReference type="InterPro" id="IPR029016">
    <property type="entry name" value="GAF-like_dom_sf"/>
</dbReference>
<dbReference type="SUPFAM" id="SSF55785">
    <property type="entry name" value="PYP-like sensor domain (PAS domain)"/>
    <property type="match status" value="1"/>
</dbReference>
<dbReference type="Pfam" id="PF08448">
    <property type="entry name" value="PAS_4"/>
    <property type="match status" value="1"/>
</dbReference>
<dbReference type="SMART" id="SM00065">
    <property type="entry name" value="GAF"/>
    <property type="match status" value="1"/>
</dbReference>
<evidence type="ECO:0000313" key="6">
    <source>
        <dbReference type="EMBL" id="QNN52958.1"/>
    </source>
</evidence>
<dbReference type="Pfam" id="PF07730">
    <property type="entry name" value="HisKA_3"/>
    <property type="match status" value="1"/>
</dbReference>
<dbReference type="InterPro" id="IPR036890">
    <property type="entry name" value="HATPase_C_sf"/>
</dbReference>
<dbReference type="PROSITE" id="PS50109">
    <property type="entry name" value="HIS_KIN"/>
    <property type="match status" value="1"/>
</dbReference>